<name>A0A0V8E707_LACLL</name>
<organism evidence="6 7">
    <name type="scientific">Lactococcus lactis subsp. lactis</name>
    <name type="common">Streptococcus lactis</name>
    <dbReference type="NCBI Taxonomy" id="1360"/>
    <lineage>
        <taxon>Bacteria</taxon>
        <taxon>Bacillati</taxon>
        <taxon>Bacillota</taxon>
        <taxon>Bacilli</taxon>
        <taxon>Lactobacillales</taxon>
        <taxon>Streptococcaceae</taxon>
        <taxon>Lactococcus</taxon>
    </lineage>
</organism>
<accession>A0A0V8E707</accession>
<keyword evidence="6" id="KW-0645">Protease</keyword>
<feature type="transmembrane region" description="Helical" evidence="4">
    <location>
        <begin position="144"/>
        <end position="163"/>
    </location>
</feature>
<comment type="similarity">
    <text evidence="2">Belongs to the UPF0177 family.</text>
</comment>
<dbReference type="GO" id="GO:0006508">
    <property type="term" value="P:proteolysis"/>
    <property type="evidence" value="ECO:0007669"/>
    <property type="project" value="UniProtKB-KW"/>
</dbReference>
<dbReference type="AlphaFoldDB" id="A0A0V8E707"/>
<evidence type="ECO:0000259" key="5">
    <source>
        <dbReference type="Pfam" id="PF02517"/>
    </source>
</evidence>
<evidence type="ECO:0000256" key="2">
    <source>
        <dbReference type="ARBA" id="ARBA00009067"/>
    </source>
</evidence>
<dbReference type="RefSeq" id="WP_058211580.1">
    <property type="nucleotide sequence ID" value="NZ_LKLU01000061.1"/>
</dbReference>
<dbReference type="GO" id="GO:0005886">
    <property type="term" value="C:plasma membrane"/>
    <property type="evidence" value="ECO:0007669"/>
    <property type="project" value="UniProtKB-SubCell"/>
</dbReference>
<gene>
    <name evidence="6" type="ORF">M20_0848</name>
</gene>
<keyword evidence="6" id="KW-0378">Hydrolase</keyword>
<feature type="transmembrane region" description="Helical" evidence="4">
    <location>
        <begin position="42"/>
        <end position="59"/>
    </location>
</feature>
<evidence type="ECO:0000256" key="4">
    <source>
        <dbReference type="SAM" id="Phobius"/>
    </source>
</evidence>
<sequence>MNWKEFFKTAIGMWGTFLFYKLITLLLLYIFPNLQEKPFYEFIYFAIVFVITLFIFKMSTKIFNKKIVINPIKNFKISNLLLLIVPFILFGIDFIAIIPSILHQTPYLLLVSVFSALGAALFEETRDRGFGIVGFSQAIPNSKYKAFMIACLTSFLFSTTHYLNLLMPIAPTLEAVQQQVFYTFFMGMIFAVLYMRTGTIFYGIFFHFINNMSVWTPTSDLSTTSPWGNLIVLYGLVPLIYTIWCLRPKKSFY</sequence>
<feature type="transmembrane region" description="Helical" evidence="4">
    <location>
        <begin position="227"/>
        <end position="246"/>
    </location>
</feature>
<dbReference type="Pfam" id="PF02517">
    <property type="entry name" value="Rce1-like"/>
    <property type="match status" value="1"/>
</dbReference>
<keyword evidence="4" id="KW-0812">Transmembrane</keyword>
<comment type="subcellular location">
    <subcellularLocation>
        <location evidence="1">Cell membrane</location>
        <topology evidence="1">Multi-pass membrane protein</topology>
    </subcellularLocation>
</comment>
<dbReference type="GO" id="GO:0004175">
    <property type="term" value="F:endopeptidase activity"/>
    <property type="evidence" value="ECO:0007669"/>
    <property type="project" value="UniProtKB-ARBA"/>
</dbReference>
<comment type="caution">
    <text evidence="6">The sequence shown here is derived from an EMBL/GenBank/DDBJ whole genome shotgun (WGS) entry which is preliminary data.</text>
</comment>
<evidence type="ECO:0000313" key="6">
    <source>
        <dbReference type="EMBL" id="KSU21621.1"/>
    </source>
</evidence>
<keyword evidence="3" id="KW-1003">Cell membrane</keyword>
<reference evidence="7" key="1">
    <citation type="submission" date="2015-10" db="EMBL/GenBank/DDBJ databases">
        <title>Draft Genome Sequences of 11 Lactococcus lactis subspecies cremoris strains.</title>
        <authorList>
            <person name="Wels M."/>
            <person name="Backus L."/>
            <person name="Boekhorst J."/>
            <person name="Dijkstra A."/>
            <person name="Beerthuizen M."/>
            <person name="Kelly W."/>
            <person name="Siezen R."/>
            <person name="Bachmann H."/>
            <person name="Van Hijum S."/>
        </authorList>
    </citation>
    <scope>NUCLEOTIDE SEQUENCE [LARGE SCALE GENOMIC DNA]</scope>
    <source>
        <strain evidence="7">M20</strain>
    </source>
</reference>
<evidence type="ECO:0000313" key="7">
    <source>
        <dbReference type="Proteomes" id="UP000053719"/>
    </source>
</evidence>
<keyword evidence="4" id="KW-0472">Membrane</keyword>
<protein>
    <submittedName>
        <fullName evidence="6">Putative metal-dependent membrane protease</fullName>
    </submittedName>
</protein>
<feature type="domain" description="CAAX prenyl protease 2/Lysostaphin resistance protein A-like" evidence="5">
    <location>
        <begin position="108"/>
        <end position="212"/>
    </location>
</feature>
<keyword evidence="4" id="KW-1133">Transmembrane helix</keyword>
<feature type="transmembrane region" description="Helical" evidence="4">
    <location>
        <begin position="12"/>
        <end position="30"/>
    </location>
</feature>
<evidence type="ECO:0000256" key="3">
    <source>
        <dbReference type="ARBA" id="ARBA00022475"/>
    </source>
</evidence>
<dbReference type="EMBL" id="LKLU01000061">
    <property type="protein sequence ID" value="KSU21621.1"/>
    <property type="molecule type" value="Genomic_DNA"/>
</dbReference>
<dbReference type="GO" id="GO:0080120">
    <property type="term" value="P:CAAX-box protein maturation"/>
    <property type="evidence" value="ECO:0007669"/>
    <property type="project" value="UniProtKB-ARBA"/>
</dbReference>
<dbReference type="PATRIC" id="fig|1360.114.peg.2450"/>
<evidence type="ECO:0000256" key="1">
    <source>
        <dbReference type="ARBA" id="ARBA00004651"/>
    </source>
</evidence>
<proteinExistence type="inferred from homology"/>
<feature type="transmembrane region" description="Helical" evidence="4">
    <location>
        <begin position="80"/>
        <end position="101"/>
    </location>
</feature>
<dbReference type="Proteomes" id="UP000053719">
    <property type="component" value="Unassembled WGS sequence"/>
</dbReference>
<dbReference type="InterPro" id="IPR003675">
    <property type="entry name" value="Rce1/LyrA-like_dom"/>
</dbReference>